<sequence>MKSLFMTTAAGALILSAGSITDAGVSPIDKTKKSKANVEVSEKSHQVEVLPEFTVLDEQVDSDDYQAQVIEDNKQMRVIILKDEDGHAQYKSVYVKSSNVLEVIDLDQGMVFKGVIAD</sequence>
<reference evidence="1 2" key="1">
    <citation type="submission" date="2021-03" db="EMBL/GenBank/DDBJ databases">
        <title>Genomic Encyclopedia of Type Strains, Phase IV (KMG-IV): sequencing the most valuable type-strain genomes for metagenomic binning, comparative biology and taxonomic classification.</title>
        <authorList>
            <person name="Goeker M."/>
        </authorList>
    </citation>
    <scope>NUCLEOTIDE SEQUENCE [LARGE SCALE GENOMIC DNA]</scope>
    <source>
        <strain evidence="1 2">DSM 21085</strain>
    </source>
</reference>
<name>A0ABS4H9F4_9BACI</name>
<dbReference type="RefSeq" id="WP_209479117.1">
    <property type="nucleotide sequence ID" value="NZ_JAGGKK010000001.1"/>
</dbReference>
<accession>A0ABS4H9F4</accession>
<keyword evidence="2" id="KW-1185">Reference proteome</keyword>
<dbReference type="EMBL" id="JAGGKK010000001">
    <property type="protein sequence ID" value="MBP1947503.1"/>
    <property type="molecule type" value="Genomic_DNA"/>
</dbReference>
<evidence type="ECO:0000313" key="1">
    <source>
        <dbReference type="EMBL" id="MBP1947503.1"/>
    </source>
</evidence>
<gene>
    <name evidence="1" type="ORF">J2Z82_000426</name>
</gene>
<comment type="caution">
    <text evidence="1">The sequence shown here is derived from an EMBL/GenBank/DDBJ whole genome shotgun (WGS) entry which is preliminary data.</text>
</comment>
<protein>
    <recommendedName>
        <fullName evidence="3">PepSY domain-containing protein</fullName>
    </recommendedName>
</protein>
<organism evidence="1 2">
    <name type="scientific">Virgibacillus litoralis</name>
    <dbReference type="NCBI Taxonomy" id="578221"/>
    <lineage>
        <taxon>Bacteria</taxon>
        <taxon>Bacillati</taxon>
        <taxon>Bacillota</taxon>
        <taxon>Bacilli</taxon>
        <taxon>Bacillales</taxon>
        <taxon>Bacillaceae</taxon>
        <taxon>Virgibacillus</taxon>
    </lineage>
</organism>
<evidence type="ECO:0000313" key="2">
    <source>
        <dbReference type="Proteomes" id="UP001519328"/>
    </source>
</evidence>
<dbReference type="Proteomes" id="UP001519328">
    <property type="component" value="Unassembled WGS sequence"/>
</dbReference>
<proteinExistence type="predicted"/>
<evidence type="ECO:0008006" key="3">
    <source>
        <dbReference type="Google" id="ProtNLM"/>
    </source>
</evidence>